<dbReference type="CDD" id="cd07200">
    <property type="entry name" value="cPLA2_Grp-IVA"/>
    <property type="match status" value="1"/>
</dbReference>
<dbReference type="PANTHER" id="PTHR10728:SF13">
    <property type="entry name" value="CYTOSOLIC PHOSPHOLIPASE A2"/>
    <property type="match status" value="1"/>
</dbReference>
<sequence length="1100" mass="125402">MASNIIVEQQFSHKFTVTVVRAERVTKGALGDLLDTPDPYVELFIPTAPESRKRTKHIDNDINPKWNETFSFILDPNQHNILELTLMDANYVMDETLGTSSYDITKLTVGQTKMESFLIGKATKVYLEMSLEICTNLDLRFSLALCDKEKQFRQTRRERVMLGIKKLLDMEKPRFLPSSPDEVPVIAIAGSGGGFRAMVGFSGVMKALFESGVLDCATYIAGLSGSTWYMSTLYSHPDFPDKGPKDINPELMNRVSSNPLRLLLPQHITNYIQALWTKKATGQPVTFTDIFGMLIGETLIPARMDIKLSSIQEKINQAQSPLPLFTCLHVKPDVSELMFADWVEFSPYEIGMAKYGTFMTPDLFGSKFFMGTAVKKYEENPLHFLMGVWGSAFSILFNRVLGVKDTVGGSTMEEELEQIKPQHIVGEDSLDNDDEPRKAGTENQEAEDEYHRTAQASWVQRMFTSLFSDSALFNTREGRAGKVHNFMLGLNLNTNIPFSPVSEVMCHAQTPEDEVDAVTDPDEFDRIYEPLDVKSKKIHIVDSGLTYNLPYPLILRPQRGVNLIISFDFSARPSDSSPPFKELLLAEKWARMNKLPFPKIDPKVFDREGLKECYVFKPKKGEKNCPTIIHFVLVNINFRKYKAPGVSRETEKEKEFADFDIFDDPESPFSTFNFQYSNEAYTRLHDLMEFNTLNNLEVIKEAIKDCIVSRKENPSGLALPFSLSEIPRKKSLKRDCLIQAQFVFPSPTKLNLLEVPLIGPRTLKWSLEQIKPQHIVGEDSLDNDDEPRKAGTENQEAEDEYHRTAQASWVQRMFTSLFSDSALFNTREGRAGKVHNFMLGLNLNTNIPFSPVSEVMCHAQTPEDEVDAVTDPDEFDRIYEPLDVKSKKIHIVDSGLTYNLPYPLILRPQRGVNLIISFDFSARPSDSSPPFKELLLAEKWARMNKLPFPKIDPKVFDREGLKECYVFKPKKGEKNCPTIIHFVLVNINFRKYKAPGVSRETEKEKEFADFDIFDDPESPFSTFNFQYSNEAYTRLHDLMEFNTLNNLEVIKEAIKDCIVSRKENPSGLALPFSLSEIPRKKSLKRDCLVKPWNNLENNNQ</sequence>
<dbReference type="GO" id="GO:0005829">
    <property type="term" value="C:cytosol"/>
    <property type="evidence" value="ECO:0007669"/>
    <property type="project" value="TreeGrafter"/>
</dbReference>
<organism evidence="13 14">
    <name type="scientific">Larimichthys crocea</name>
    <name type="common">Large yellow croaker</name>
    <name type="synonym">Pseudosciaena crocea</name>
    <dbReference type="NCBI Taxonomy" id="215358"/>
    <lineage>
        <taxon>Eukaryota</taxon>
        <taxon>Metazoa</taxon>
        <taxon>Chordata</taxon>
        <taxon>Craniata</taxon>
        <taxon>Vertebrata</taxon>
        <taxon>Euteleostomi</taxon>
        <taxon>Actinopterygii</taxon>
        <taxon>Neopterygii</taxon>
        <taxon>Teleostei</taxon>
        <taxon>Neoteleostei</taxon>
        <taxon>Acanthomorphata</taxon>
        <taxon>Eupercaria</taxon>
        <taxon>Sciaenidae</taxon>
        <taxon>Larimichthys</taxon>
    </lineage>
</organism>
<comment type="caution">
    <text evidence="13">The sequence shown here is derived from an EMBL/GenBank/DDBJ whole genome shotgun (WGS) entry which is preliminary data.</text>
</comment>
<dbReference type="InterPro" id="IPR002642">
    <property type="entry name" value="LysoPLipase_cat_dom"/>
</dbReference>
<keyword evidence="14" id="KW-1185">Reference proteome</keyword>
<dbReference type="EC" id="3.1.1.4" evidence="9"/>
<keyword evidence="6 8" id="KW-0442">Lipid degradation</keyword>
<dbReference type="GO" id="GO:0005509">
    <property type="term" value="F:calcium ion binding"/>
    <property type="evidence" value="ECO:0007669"/>
    <property type="project" value="InterPro"/>
</dbReference>
<evidence type="ECO:0000256" key="3">
    <source>
        <dbReference type="ARBA" id="ARBA00022723"/>
    </source>
</evidence>
<dbReference type="InterPro" id="IPR016035">
    <property type="entry name" value="Acyl_Trfase/lysoPLipase"/>
</dbReference>
<evidence type="ECO:0000256" key="10">
    <source>
        <dbReference type="SAM" id="MobiDB-lite"/>
    </source>
</evidence>
<dbReference type="Gene3D" id="3.40.1090.10">
    <property type="entry name" value="Cytosolic phospholipase A2 catalytic domain"/>
    <property type="match status" value="2"/>
</dbReference>
<evidence type="ECO:0000256" key="1">
    <source>
        <dbReference type="ARBA" id="ARBA00004496"/>
    </source>
</evidence>
<evidence type="ECO:0000256" key="7">
    <source>
        <dbReference type="ARBA" id="ARBA00023098"/>
    </source>
</evidence>
<keyword evidence="7 8" id="KW-0443">Lipid metabolism</keyword>
<evidence type="ECO:0000256" key="6">
    <source>
        <dbReference type="ARBA" id="ARBA00022963"/>
    </source>
</evidence>
<reference evidence="13 14" key="1">
    <citation type="submission" date="2019-07" db="EMBL/GenBank/DDBJ databases">
        <title>Chromosome genome assembly for large yellow croaker.</title>
        <authorList>
            <person name="Xiao S."/>
        </authorList>
    </citation>
    <scope>NUCLEOTIDE SEQUENCE [LARGE SCALE GENOMIC DNA]</scope>
    <source>
        <strain evidence="13">JMULYC20181020</strain>
        <tissue evidence="13">Muscle</tissue>
    </source>
</reference>
<gene>
    <name evidence="13" type="ORF">D5F01_LYC06906</name>
</gene>
<keyword evidence="2 9" id="KW-0963">Cytoplasm</keyword>
<evidence type="ECO:0000313" key="14">
    <source>
        <dbReference type="Proteomes" id="UP000424527"/>
    </source>
</evidence>
<dbReference type="EMBL" id="REGW02000007">
    <property type="protein sequence ID" value="KAE8293964.1"/>
    <property type="molecule type" value="Genomic_DNA"/>
</dbReference>
<dbReference type="PROSITE" id="PS50004">
    <property type="entry name" value="C2"/>
    <property type="match status" value="1"/>
</dbReference>
<comment type="catalytic activity">
    <reaction evidence="9">
        <text>a 1,2-diacyl-sn-glycero-3-phosphocholine + H2O = a 1-acyl-sn-glycero-3-phosphocholine + a fatty acid + H(+)</text>
        <dbReference type="Rhea" id="RHEA:15801"/>
        <dbReference type="ChEBI" id="CHEBI:15377"/>
        <dbReference type="ChEBI" id="CHEBI:15378"/>
        <dbReference type="ChEBI" id="CHEBI:28868"/>
        <dbReference type="ChEBI" id="CHEBI:57643"/>
        <dbReference type="ChEBI" id="CHEBI:58168"/>
        <dbReference type="EC" id="3.1.1.4"/>
    </reaction>
</comment>
<dbReference type="AlphaFoldDB" id="A0A6G0IRJ7"/>
<dbReference type="Proteomes" id="UP000424527">
    <property type="component" value="Unassembled WGS sequence"/>
</dbReference>
<dbReference type="GO" id="GO:0046475">
    <property type="term" value="P:glycerophospholipid catabolic process"/>
    <property type="evidence" value="ECO:0007669"/>
    <property type="project" value="TreeGrafter"/>
</dbReference>
<comment type="domain">
    <text evidence="9">The N-terminal C2 domain associates with lipid membranes upon calcium binding.</text>
</comment>
<dbReference type="InterPro" id="IPR000008">
    <property type="entry name" value="C2_dom"/>
</dbReference>
<dbReference type="GO" id="GO:0005783">
    <property type="term" value="C:endoplasmic reticulum"/>
    <property type="evidence" value="ECO:0007669"/>
    <property type="project" value="TreeGrafter"/>
</dbReference>
<dbReference type="GO" id="GO:0047498">
    <property type="term" value="F:calcium-dependent phospholipase A2 activity"/>
    <property type="evidence" value="ECO:0007669"/>
    <property type="project" value="TreeGrafter"/>
</dbReference>
<dbReference type="SUPFAM" id="SSF49562">
    <property type="entry name" value="C2 domain (Calcium/lipid-binding domain, CaLB)"/>
    <property type="match status" value="1"/>
</dbReference>
<dbReference type="GO" id="GO:0005544">
    <property type="term" value="F:calcium-dependent phospholipid binding"/>
    <property type="evidence" value="ECO:0007669"/>
    <property type="project" value="TreeGrafter"/>
</dbReference>
<dbReference type="CDD" id="cd04036">
    <property type="entry name" value="C2_cPLA2"/>
    <property type="match status" value="1"/>
</dbReference>
<name>A0A6G0IRJ7_LARCR</name>
<keyword evidence="4 8" id="KW-0378">Hydrolase</keyword>
<dbReference type="PANTHER" id="PTHR10728">
    <property type="entry name" value="CYTOSOLIC PHOSPHOLIPASE A2"/>
    <property type="match status" value="1"/>
</dbReference>
<comment type="subcellular location">
    <subcellularLocation>
        <location evidence="1">Cytoplasm</location>
    </subcellularLocation>
</comment>
<evidence type="ECO:0000259" key="11">
    <source>
        <dbReference type="PROSITE" id="PS50004"/>
    </source>
</evidence>
<dbReference type="InterPro" id="IPR041847">
    <property type="entry name" value="C2_cPLA2"/>
</dbReference>
<dbReference type="SMART" id="SM00239">
    <property type="entry name" value="C2"/>
    <property type="match status" value="1"/>
</dbReference>
<dbReference type="GO" id="GO:0005634">
    <property type="term" value="C:nucleus"/>
    <property type="evidence" value="ECO:0007669"/>
    <property type="project" value="TreeGrafter"/>
</dbReference>
<feature type="region of interest" description="Disordered" evidence="10">
    <location>
        <begin position="776"/>
        <end position="800"/>
    </location>
</feature>
<evidence type="ECO:0000313" key="13">
    <source>
        <dbReference type="EMBL" id="KAE8293964.1"/>
    </source>
</evidence>
<dbReference type="SUPFAM" id="SSF52151">
    <property type="entry name" value="FabD/lysophospholipase-like"/>
    <property type="match status" value="2"/>
</dbReference>
<evidence type="ECO:0000256" key="2">
    <source>
        <dbReference type="ARBA" id="ARBA00022490"/>
    </source>
</evidence>
<dbReference type="FunFam" id="2.60.40.150:FF:000030">
    <property type="entry name" value="Phospholipase A2"/>
    <property type="match status" value="1"/>
</dbReference>
<evidence type="ECO:0000256" key="9">
    <source>
        <dbReference type="RuleBase" id="RU362102"/>
    </source>
</evidence>
<feature type="region of interest" description="Disordered" evidence="10">
    <location>
        <begin position="421"/>
        <end position="449"/>
    </location>
</feature>
<feature type="domain" description="PLA2c" evidence="12">
    <location>
        <begin position="806"/>
        <end position="1093"/>
    </location>
</feature>
<feature type="domain" description="PLA2c" evidence="12">
    <location>
        <begin position="133"/>
        <end position="742"/>
    </location>
</feature>
<dbReference type="Pfam" id="PF00168">
    <property type="entry name" value="C2"/>
    <property type="match status" value="1"/>
</dbReference>
<feature type="domain" description="C2" evidence="11">
    <location>
        <begin position="1"/>
        <end position="117"/>
    </location>
</feature>
<keyword evidence="5 9" id="KW-0106">Calcium</keyword>
<proteinExistence type="predicted"/>
<evidence type="ECO:0000259" key="12">
    <source>
        <dbReference type="PROSITE" id="PS51210"/>
    </source>
</evidence>
<evidence type="ECO:0000256" key="4">
    <source>
        <dbReference type="ARBA" id="ARBA00022801"/>
    </source>
</evidence>
<dbReference type="Pfam" id="PF01735">
    <property type="entry name" value="PLA2_B"/>
    <property type="match status" value="2"/>
</dbReference>
<keyword evidence="3 9" id="KW-0479">Metal-binding</keyword>
<evidence type="ECO:0000256" key="8">
    <source>
        <dbReference type="PROSITE-ProRule" id="PRU00555"/>
    </source>
</evidence>
<accession>A0A6G0IRJ7</accession>
<dbReference type="InterPro" id="IPR035892">
    <property type="entry name" value="C2_domain_sf"/>
</dbReference>
<dbReference type="GO" id="GO:0005794">
    <property type="term" value="C:Golgi apparatus"/>
    <property type="evidence" value="ECO:0007669"/>
    <property type="project" value="TreeGrafter"/>
</dbReference>
<dbReference type="SMART" id="SM00022">
    <property type="entry name" value="PLAc"/>
    <property type="match status" value="2"/>
</dbReference>
<protein>
    <recommendedName>
        <fullName evidence="9">Phospholipase A2</fullName>
        <ecNumber evidence="9">3.1.1.4</ecNumber>
    </recommendedName>
</protein>
<evidence type="ECO:0000256" key="5">
    <source>
        <dbReference type="ARBA" id="ARBA00022837"/>
    </source>
</evidence>
<dbReference type="Gene3D" id="2.60.40.150">
    <property type="entry name" value="C2 domain"/>
    <property type="match status" value="1"/>
</dbReference>
<dbReference type="PROSITE" id="PS51210">
    <property type="entry name" value="PLA2C"/>
    <property type="match status" value="2"/>
</dbReference>